<accession>A0ABQ4NH28</accession>
<reference evidence="2 3" key="1">
    <citation type="submission" date="2021-05" db="EMBL/GenBank/DDBJ databases">
        <title>Bacteria Genome sequencing.</title>
        <authorList>
            <person name="Takabe Y."/>
            <person name="Nakajima Y."/>
            <person name="Suzuki S."/>
            <person name="Shiozaki T."/>
        </authorList>
    </citation>
    <scope>NUCLEOTIDE SEQUENCE [LARGE SCALE GENOMIC DNA]</scope>
    <source>
        <strain evidence="2 3">AI_62</strain>
    </source>
</reference>
<protein>
    <submittedName>
        <fullName evidence="2">Uncharacterized protein</fullName>
    </submittedName>
</protein>
<proteinExistence type="predicted"/>
<keyword evidence="3" id="KW-1185">Reference proteome</keyword>
<comment type="caution">
    <text evidence="2">The sequence shown here is derived from an EMBL/GenBank/DDBJ whole genome shotgun (WGS) entry which is preliminary data.</text>
</comment>
<dbReference type="Proteomes" id="UP000786693">
    <property type="component" value="Unassembled WGS sequence"/>
</dbReference>
<evidence type="ECO:0000256" key="1">
    <source>
        <dbReference type="SAM" id="MobiDB-lite"/>
    </source>
</evidence>
<feature type="region of interest" description="Disordered" evidence="1">
    <location>
        <begin position="13"/>
        <end position="45"/>
    </location>
</feature>
<evidence type="ECO:0000313" key="3">
    <source>
        <dbReference type="Proteomes" id="UP000786693"/>
    </source>
</evidence>
<sequence length="45" mass="4842">MTLPAHLSAALDALGVRNDPKPVQTAPKQHPAPWRPSEGDTEPPF</sequence>
<evidence type="ECO:0000313" key="2">
    <source>
        <dbReference type="EMBL" id="GIT93733.1"/>
    </source>
</evidence>
<name>A0ABQ4NH28_9RHOB</name>
<dbReference type="EMBL" id="BPFH01000001">
    <property type="protein sequence ID" value="GIT93733.1"/>
    <property type="molecule type" value="Genomic_DNA"/>
</dbReference>
<organism evidence="2 3">
    <name type="scientific">Jannaschia pagri</name>
    <dbReference type="NCBI Taxonomy" id="2829797"/>
    <lineage>
        <taxon>Bacteria</taxon>
        <taxon>Pseudomonadati</taxon>
        <taxon>Pseudomonadota</taxon>
        <taxon>Alphaproteobacteria</taxon>
        <taxon>Rhodobacterales</taxon>
        <taxon>Roseobacteraceae</taxon>
        <taxon>Jannaschia</taxon>
    </lineage>
</organism>
<gene>
    <name evidence="2" type="ORF">JANAI62_03560</name>
</gene>